<reference evidence="3" key="1">
    <citation type="submission" date="2013-10" db="EMBL/GenBank/DDBJ databases">
        <title>Genomic analysis of the causative agents of coccidiosis in chickens.</title>
        <authorList>
            <person name="Reid A.J."/>
            <person name="Blake D."/>
            <person name="Billington K."/>
            <person name="Browne H."/>
            <person name="Dunn M."/>
            <person name="Hung S."/>
            <person name="Kawahara F."/>
            <person name="Miranda-Saavedra D."/>
            <person name="Mourier T."/>
            <person name="Nagra H."/>
            <person name="Otto T.D."/>
            <person name="Rawlings N."/>
            <person name="Sanchez A."/>
            <person name="Sanders M."/>
            <person name="Subramaniam C."/>
            <person name="Tay Y."/>
            <person name="Dear P."/>
            <person name="Doerig C."/>
            <person name="Gruber A."/>
            <person name="Parkinson J."/>
            <person name="Shirley M."/>
            <person name="Wan K.L."/>
            <person name="Berriman M."/>
            <person name="Tomley F."/>
            <person name="Pain A."/>
        </authorList>
    </citation>
    <scope>NUCLEOTIDE SEQUENCE</scope>
    <source>
        <strain evidence="3">Houghton</strain>
    </source>
</reference>
<organism evidence="3 4">
    <name type="scientific">Eimeria acervulina</name>
    <name type="common">Coccidian parasite</name>
    <dbReference type="NCBI Taxonomy" id="5801"/>
    <lineage>
        <taxon>Eukaryota</taxon>
        <taxon>Sar</taxon>
        <taxon>Alveolata</taxon>
        <taxon>Apicomplexa</taxon>
        <taxon>Conoidasida</taxon>
        <taxon>Coccidia</taxon>
        <taxon>Eucoccidiorida</taxon>
        <taxon>Eimeriorina</taxon>
        <taxon>Eimeriidae</taxon>
        <taxon>Eimeria</taxon>
    </lineage>
</organism>
<feature type="region of interest" description="Disordered" evidence="1">
    <location>
        <begin position="339"/>
        <end position="441"/>
    </location>
</feature>
<feature type="signal peptide" evidence="2">
    <location>
        <begin position="1"/>
        <end position="24"/>
    </location>
</feature>
<proteinExistence type="predicted"/>
<feature type="compositionally biased region" description="Low complexity" evidence="1">
    <location>
        <begin position="392"/>
        <end position="419"/>
    </location>
</feature>
<dbReference type="RefSeq" id="XP_013250936.1">
    <property type="nucleotide sequence ID" value="XM_013395482.1"/>
</dbReference>
<keyword evidence="4" id="KW-1185">Reference proteome</keyword>
<feature type="compositionally biased region" description="Low complexity" evidence="1">
    <location>
        <begin position="130"/>
        <end position="143"/>
    </location>
</feature>
<feature type="region of interest" description="Disordered" evidence="1">
    <location>
        <begin position="289"/>
        <end position="308"/>
    </location>
</feature>
<dbReference type="GeneID" id="25268964"/>
<dbReference type="OMA" id="FHERHIK"/>
<dbReference type="Proteomes" id="UP000018050">
    <property type="component" value="Unassembled WGS sequence"/>
</dbReference>
<feature type="chain" id="PRO_5004669746" evidence="2">
    <location>
        <begin position="25"/>
        <end position="441"/>
    </location>
</feature>
<feature type="compositionally biased region" description="Basic residues" evidence="1">
    <location>
        <begin position="52"/>
        <end position="61"/>
    </location>
</feature>
<name>U6GF62_EIMAC</name>
<dbReference type="VEuPathDB" id="ToxoDB:EAH_00008940"/>
<evidence type="ECO:0000256" key="2">
    <source>
        <dbReference type="SAM" id="SignalP"/>
    </source>
</evidence>
<evidence type="ECO:0000313" key="4">
    <source>
        <dbReference type="Proteomes" id="UP000018050"/>
    </source>
</evidence>
<feature type="compositionally biased region" description="Basic residues" evidence="1">
    <location>
        <begin position="208"/>
        <end position="217"/>
    </location>
</feature>
<evidence type="ECO:0000256" key="1">
    <source>
        <dbReference type="SAM" id="MobiDB-lite"/>
    </source>
</evidence>
<feature type="compositionally biased region" description="Basic and acidic residues" evidence="1">
    <location>
        <begin position="420"/>
        <end position="431"/>
    </location>
</feature>
<evidence type="ECO:0000313" key="3">
    <source>
        <dbReference type="EMBL" id="CDI78891.1"/>
    </source>
</evidence>
<dbReference type="OrthoDB" id="348962at2759"/>
<accession>U6GF62</accession>
<gene>
    <name evidence="3" type="ORF">EAH_00008940</name>
</gene>
<reference evidence="3" key="2">
    <citation type="submission" date="2013-10" db="EMBL/GenBank/DDBJ databases">
        <authorList>
            <person name="Aslett M."/>
        </authorList>
    </citation>
    <scope>NUCLEOTIDE SEQUENCE</scope>
    <source>
        <strain evidence="3">Houghton</strain>
    </source>
</reference>
<dbReference type="EMBL" id="HG670930">
    <property type="protein sequence ID" value="CDI78891.1"/>
    <property type="molecule type" value="Genomic_DNA"/>
</dbReference>
<sequence>MGLGGRYVWLVVLILPLLQEGGLERIPWAALGDTSSLGSLAAKDTRALGPRASHRGRRRPAGRSGFYSVNSDRGAAAESSADTGVAKASTPGGSHTKGTRRLFLHSSRSESTAESSEDGTASSLEDNGQRTSTGAGDAAGSSKAGKKKGRKALGSGLSKKKTSRNATLAEEDDSDAEAAIDASAVGQTGRSGEDAGAAQQAAATTAPGRKRSRRSLFKSRQGGSANTARDGPPRRRASGRLRLFKQSVSSSVPHGDGKEAAKRANKGDTLLMKEPKLTAKSSLDYEDGFPSVLPRPPHRGGTTPRHPLTGCMPVQATPGFESFATGLPHQGVGCRLRMQAGRHHQPSRQEHQQSHEVQHQLHQVQQEETQEQQEQADLPKLPQPQEQHEDQQQQVEQHGHQQGQQEQQQEQPQQPQEQQHQQDRQGEEQHPQQEQQGGRNH</sequence>
<feature type="compositionally biased region" description="Acidic residues" evidence="1">
    <location>
        <begin position="169"/>
        <end position="178"/>
    </location>
</feature>
<feature type="compositionally biased region" description="Low complexity" evidence="1">
    <location>
        <begin position="195"/>
        <end position="206"/>
    </location>
</feature>
<feature type="compositionally biased region" description="Low complexity" evidence="1">
    <location>
        <begin position="360"/>
        <end position="375"/>
    </location>
</feature>
<protein>
    <submittedName>
        <fullName evidence="3">Uncharacterized protein</fullName>
    </submittedName>
</protein>
<feature type="compositionally biased region" description="Basic and acidic residues" evidence="1">
    <location>
        <begin position="255"/>
        <end position="268"/>
    </location>
</feature>
<feature type="compositionally biased region" description="Low complexity" evidence="1">
    <location>
        <begin position="432"/>
        <end position="441"/>
    </location>
</feature>
<feature type="region of interest" description="Disordered" evidence="1">
    <location>
        <begin position="42"/>
        <end position="268"/>
    </location>
</feature>
<feature type="compositionally biased region" description="Basic residues" evidence="1">
    <location>
        <begin position="234"/>
        <end position="243"/>
    </location>
</feature>
<feature type="compositionally biased region" description="Basic and acidic residues" evidence="1">
    <location>
        <begin position="347"/>
        <end position="359"/>
    </location>
</feature>
<keyword evidence="2" id="KW-0732">Signal</keyword>
<dbReference type="AlphaFoldDB" id="U6GF62"/>